<dbReference type="Proteomes" id="UP001139103">
    <property type="component" value="Unassembled WGS sequence"/>
</dbReference>
<feature type="transmembrane region" description="Helical" evidence="1">
    <location>
        <begin position="61"/>
        <end position="81"/>
    </location>
</feature>
<accession>A0A9X1MJC7</accession>
<protein>
    <submittedName>
        <fullName evidence="2">Uncharacterized protein</fullName>
    </submittedName>
</protein>
<name>A0A9X1MJC7_9BACT</name>
<keyword evidence="1" id="KW-0472">Membrane</keyword>
<sequence>MRSPFRLTIQQFLAVVAVVALFVFCLTHPTPAVAFTCQVICFLLLCASIVIAIAAQGAARVAAATYFAIFALYVACSYGALASFRGENSLPFFPEPLLQASYDAIFQPPPLPSRQIHIGDPFGKLDIVYGGGQSIAPPYPREAFYTIGHLFLPLLIAVAGSYVACGIYRAARDET</sequence>
<dbReference type="RefSeq" id="WP_230217120.1">
    <property type="nucleotide sequence ID" value="NZ_JAJKFT010000004.1"/>
</dbReference>
<comment type="caution">
    <text evidence="2">The sequence shown here is derived from an EMBL/GenBank/DDBJ whole genome shotgun (WGS) entry which is preliminary data.</text>
</comment>
<dbReference type="EMBL" id="JAJKFT010000004">
    <property type="protein sequence ID" value="MCC9628133.1"/>
    <property type="molecule type" value="Genomic_DNA"/>
</dbReference>
<keyword evidence="3" id="KW-1185">Reference proteome</keyword>
<evidence type="ECO:0000313" key="3">
    <source>
        <dbReference type="Proteomes" id="UP001139103"/>
    </source>
</evidence>
<proteinExistence type="predicted"/>
<gene>
    <name evidence="2" type="ORF">LOC68_06975</name>
</gene>
<evidence type="ECO:0000313" key="2">
    <source>
        <dbReference type="EMBL" id="MCC9628133.1"/>
    </source>
</evidence>
<keyword evidence="1" id="KW-1133">Transmembrane helix</keyword>
<feature type="transmembrane region" description="Helical" evidence="1">
    <location>
        <begin position="7"/>
        <end position="26"/>
    </location>
</feature>
<organism evidence="2 3">
    <name type="scientific">Blastopirellula sediminis</name>
    <dbReference type="NCBI Taxonomy" id="2894196"/>
    <lineage>
        <taxon>Bacteria</taxon>
        <taxon>Pseudomonadati</taxon>
        <taxon>Planctomycetota</taxon>
        <taxon>Planctomycetia</taxon>
        <taxon>Pirellulales</taxon>
        <taxon>Pirellulaceae</taxon>
        <taxon>Blastopirellula</taxon>
    </lineage>
</organism>
<feature type="transmembrane region" description="Helical" evidence="1">
    <location>
        <begin position="32"/>
        <end position="54"/>
    </location>
</feature>
<evidence type="ECO:0000256" key="1">
    <source>
        <dbReference type="SAM" id="Phobius"/>
    </source>
</evidence>
<feature type="transmembrane region" description="Helical" evidence="1">
    <location>
        <begin position="150"/>
        <end position="171"/>
    </location>
</feature>
<keyword evidence="1" id="KW-0812">Transmembrane</keyword>
<reference evidence="2" key="1">
    <citation type="submission" date="2021-11" db="EMBL/GenBank/DDBJ databases">
        <title>Genome sequence.</title>
        <authorList>
            <person name="Sun Q."/>
        </authorList>
    </citation>
    <scope>NUCLEOTIDE SEQUENCE</scope>
    <source>
        <strain evidence="2">JC732</strain>
    </source>
</reference>
<dbReference type="AlphaFoldDB" id="A0A9X1MJC7"/>